<reference evidence="1" key="1">
    <citation type="submission" date="2018-05" db="EMBL/GenBank/DDBJ databases">
        <authorList>
            <person name="Lanie J.A."/>
            <person name="Ng W.-L."/>
            <person name="Kazmierczak K.M."/>
            <person name="Andrzejewski T.M."/>
            <person name="Davidsen T.M."/>
            <person name="Wayne K.J."/>
            <person name="Tettelin H."/>
            <person name="Glass J.I."/>
            <person name="Rusch D."/>
            <person name="Podicherti R."/>
            <person name="Tsui H.-C.T."/>
            <person name="Winkler M.E."/>
        </authorList>
    </citation>
    <scope>NUCLEOTIDE SEQUENCE</scope>
</reference>
<dbReference type="AlphaFoldDB" id="A0A383B387"/>
<organism evidence="1">
    <name type="scientific">marine metagenome</name>
    <dbReference type="NCBI Taxonomy" id="408172"/>
    <lineage>
        <taxon>unclassified sequences</taxon>
        <taxon>metagenomes</taxon>
        <taxon>ecological metagenomes</taxon>
    </lineage>
</organism>
<accession>A0A383B387</accession>
<protein>
    <submittedName>
        <fullName evidence="1">Uncharacterized protein</fullName>
    </submittedName>
</protein>
<proteinExistence type="predicted"/>
<evidence type="ECO:0000313" key="1">
    <source>
        <dbReference type="EMBL" id="SVE13925.1"/>
    </source>
</evidence>
<name>A0A383B387_9ZZZZ</name>
<dbReference type="EMBL" id="UINC01196771">
    <property type="protein sequence ID" value="SVE13925.1"/>
    <property type="molecule type" value="Genomic_DNA"/>
</dbReference>
<feature type="non-terminal residue" evidence="1">
    <location>
        <position position="248"/>
    </location>
</feature>
<feature type="non-terminal residue" evidence="1">
    <location>
        <position position="1"/>
    </location>
</feature>
<sequence length="248" mass="29794">DPDTECNCTVEIEVEMEVYNNDTGDWVGYDNYYYEINGTQYDWFETDDWSPDRNANYTFEFYLYDENWNYEDHFNFTVYLECDDDSNNSDGCDNDEWFEDWDSDSVDTDGDSLPDTLDISYNPDTDCDCEVEIEVEVYVYENSTGDWVDSMYDYHTIDGTEEEYFEQSWTSHESQSYDFYVYMYDDDWNSEDEFWIYNVQLYQKSGGGGPGDDDEYFDWIYEYVWDDDDDGYNDTVEIEYDPDTTCEC</sequence>
<gene>
    <name evidence="1" type="ORF">METZ01_LOCUS466779</name>
</gene>